<keyword evidence="3" id="KW-1185">Reference proteome</keyword>
<dbReference type="EMBL" id="CP051152">
    <property type="protein sequence ID" value="QJQ06497.1"/>
    <property type="molecule type" value="Genomic_DNA"/>
</dbReference>
<dbReference type="HAMAP" id="MF_00598">
    <property type="entry name" value="Smg"/>
    <property type="match status" value="1"/>
</dbReference>
<dbReference type="PANTHER" id="PTHR38692">
    <property type="entry name" value="PROTEIN SMG"/>
    <property type="match status" value="1"/>
</dbReference>
<gene>
    <name evidence="1" type="primary">smg</name>
    <name evidence="2" type="ORF">EJG51_012275</name>
</gene>
<sequence length="161" mass="18182">MFDILVYLYETYYRPDACPDAAVLAKKLSAVGFEQDEISEALDWLTVLADTTNEMVKQAPQDAQVSTASKGFRIYAEREIAVLGTQAMGFIQFLESANLIDSQQREIVIERALAIHESPVPLDKLKVVVLMMLWSQGKDPDMLMFDELLLSDEEAEPRLLH</sequence>
<dbReference type="OrthoDB" id="5297467at2"/>
<evidence type="ECO:0000313" key="3">
    <source>
        <dbReference type="Proteomes" id="UP000274350"/>
    </source>
</evidence>
<organism evidence="2 3">
    <name type="scientific">Undibacterium piscinae</name>
    <dbReference type="NCBI Taxonomy" id="2495591"/>
    <lineage>
        <taxon>Bacteria</taxon>
        <taxon>Pseudomonadati</taxon>
        <taxon>Pseudomonadota</taxon>
        <taxon>Betaproteobacteria</taxon>
        <taxon>Burkholderiales</taxon>
        <taxon>Oxalobacteraceae</taxon>
        <taxon>Undibacterium</taxon>
    </lineage>
</organism>
<dbReference type="InterPro" id="IPR007456">
    <property type="entry name" value="Smg"/>
</dbReference>
<name>A0A6M4A7D8_9BURK</name>
<accession>A0A6M4A7D8</accession>
<dbReference type="KEGG" id="upi:EJG51_012275"/>
<proteinExistence type="inferred from homology"/>
<protein>
    <recommendedName>
        <fullName evidence="1">Protein Smg homolog</fullName>
    </recommendedName>
</protein>
<reference evidence="2 3" key="1">
    <citation type="journal article" date="2019" name="Int. J. Syst. Evol. Microbiol.">
        <title>Undibacterium piscinae sp. nov., isolated from Korean shiner intestine.</title>
        <authorList>
            <person name="Lee S.Y."/>
            <person name="Kang W."/>
            <person name="Kim P.S."/>
            <person name="Kim H.S."/>
            <person name="Sung H."/>
            <person name="Shin N.R."/>
            <person name="Whon T.W."/>
            <person name="Yun J.H."/>
            <person name="Lee J.Y."/>
            <person name="Lee J.Y."/>
            <person name="Jung M.J."/>
            <person name="Jeong Y.S."/>
            <person name="Tak E.J."/>
            <person name="Han J.E."/>
            <person name="Hyun D.W."/>
            <person name="Kang M.S."/>
            <person name="Lee K.E."/>
            <person name="Lee B.H."/>
            <person name="Bae J.W."/>
        </authorList>
    </citation>
    <scope>NUCLEOTIDE SEQUENCE [LARGE SCALE GENOMIC DNA]</scope>
    <source>
        <strain evidence="2 3">S11R28</strain>
    </source>
</reference>
<evidence type="ECO:0000313" key="2">
    <source>
        <dbReference type="EMBL" id="QJQ06497.1"/>
    </source>
</evidence>
<dbReference type="Proteomes" id="UP000274350">
    <property type="component" value="Chromosome"/>
</dbReference>
<dbReference type="AlphaFoldDB" id="A0A6M4A7D8"/>
<dbReference type="PANTHER" id="PTHR38692:SF1">
    <property type="entry name" value="PROTEIN SMG"/>
    <property type="match status" value="1"/>
</dbReference>
<comment type="similarity">
    <text evidence="1">Belongs to the Smg family.</text>
</comment>
<evidence type="ECO:0000256" key="1">
    <source>
        <dbReference type="HAMAP-Rule" id="MF_00598"/>
    </source>
</evidence>
<dbReference type="Pfam" id="PF04361">
    <property type="entry name" value="DUF494"/>
    <property type="match status" value="1"/>
</dbReference>